<comment type="caution">
    <text evidence="1">The sequence shown here is derived from an EMBL/GenBank/DDBJ whole genome shotgun (WGS) entry which is preliminary data.</text>
</comment>
<organism evidence="1 2">
    <name type="scientific">Brevibacillus halotolerans</name>
    <dbReference type="NCBI Taxonomy" id="1507437"/>
    <lineage>
        <taxon>Bacteria</taxon>
        <taxon>Bacillati</taxon>
        <taxon>Bacillota</taxon>
        <taxon>Bacilli</taxon>
        <taxon>Bacillales</taxon>
        <taxon>Paenibacillaceae</taxon>
        <taxon>Brevibacillus</taxon>
    </lineage>
</organism>
<sequence>MSIIKNELHDVKVVQTDHTHLLQRIEENQTQDILAILKTMNKKIDSKKFGHYAT</sequence>
<reference evidence="1" key="1">
    <citation type="submission" date="2022-09" db="EMBL/GenBank/DDBJ databases">
        <title>Genome analysis and characterization of larvicidal activity of Brevibacillus strains.</title>
        <authorList>
            <person name="Patrusheva E.V."/>
            <person name="Izotova A.O."/>
            <person name="Toshchakov S.V."/>
            <person name="Sineoky S.P."/>
        </authorList>
    </citation>
    <scope>NUCLEOTIDE SEQUENCE</scope>
    <source>
        <strain evidence="1">VKPM_B-13244</strain>
    </source>
</reference>
<dbReference type="Proteomes" id="UP001067708">
    <property type="component" value="Unassembled WGS sequence"/>
</dbReference>
<gene>
    <name evidence="1" type="ORF">O0535_23150</name>
</gene>
<proteinExistence type="predicted"/>
<protein>
    <submittedName>
        <fullName evidence="1">Uncharacterized protein</fullName>
    </submittedName>
</protein>
<evidence type="ECO:0000313" key="2">
    <source>
        <dbReference type="Proteomes" id="UP001067708"/>
    </source>
</evidence>
<accession>A0ABT4I3I0</accession>
<dbReference type="EMBL" id="JAPTNG010000026">
    <property type="protein sequence ID" value="MCZ0833611.1"/>
    <property type="molecule type" value="Genomic_DNA"/>
</dbReference>
<evidence type="ECO:0000313" key="1">
    <source>
        <dbReference type="EMBL" id="MCZ0833611.1"/>
    </source>
</evidence>
<keyword evidence="2" id="KW-1185">Reference proteome</keyword>
<name>A0ABT4I3I0_9BACL</name>